<feature type="signal peptide" evidence="2">
    <location>
        <begin position="1"/>
        <end position="17"/>
    </location>
</feature>
<dbReference type="RefSeq" id="WP_359882281.1">
    <property type="nucleotide sequence ID" value="NZ_JBEYHT010000052.1"/>
</dbReference>
<evidence type="ECO:0000256" key="2">
    <source>
        <dbReference type="SAM" id="SignalP"/>
    </source>
</evidence>
<dbReference type="AlphaFoldDB" id="A0A160NVR2"/>
<sequence>MTILAGMAMAALSGCVAVEPATPRPAPAASAGPAGGQAVPQIVPGPAREALEAAMPDPPEPEPRSSLAGHEESDAKAPAHSRPPAKSHSGHVPAPLVRRPPEGHATPPRLPGSRSDICRLGAAFGGWGADSTQAKVCQNTYAK</sequence>
<reference evidence="3 4" key="1">
    <citation type="journal article" date="2016" name="Genome Announc.">
        <title>Complete Genome Sequence of Thiostrepton-Producing Streptomyces laurentii ATCC 31255.</title>
        <authorList>
            <person name="Doi K."/>
            <person name="Fujino Y."/>
            <person name="Nagayoshi Y."/>
            <person name="Ohshima T."/>
            <person name="Ogata S."/>
        </authorList>
    </citation>
    <scope>NUCLEOTIDE SEQUENCE [LARGE SCALE GENOMIC DNA]</scope>
    <source>
        <strain evidence="3 4">ATCC 31255</strain>
    </source>
</reference>
<evidence type="ECO:0000313" key="3">
    <source>
        <dbReference type="EMBL" id="BAU81751.1"/>
    </source>
</evidence>
<feature type="compositionally biased region" description="Polar residues" evidence="1">
    <location>
        <begin position="130"/>
        <end position="143"/>
    </location>
</feature>
<dbReference type="Proteomes" id="UP000217676">
    <property type="component" value="Chromosome"/>
</dbReference>
<dbReference type="EMBL" id="AP017424">
    <property type="protein sequence ID" value="BAU81751.1"/>
    <property type="molecule type" value="Genomic_DNA"/>
</dbReference>
<feature type="region of interest" description="Disordered" evidence="1">
    <location>
        <begin position="20"/>
        <end position="143"/>
    </location>
</feature>
<keyword evidence="2" id="KW-0732">Signal</keyword>
<name>A0A160NVR2_STRLU</name>
<accession>A0A160NVR2</accession>
<dbReference type="KEGG" id="slau:SLA_0797"/>
<gene>
    <name evidence="3" type="ORF">SLA_0797</name>
</gene>
<proteinExistence type="predicted"/>
<evidence type="ECO:0000256" key="1">
    <source>
        <dbReference type="SAM" id="MobiDB-lite"/>
    </source>
</evidence>
<protein>
    <submittedName>
        <fullName evidence="3">Lipoprotein</fullName>
    </submittedName>
</protein>
<feature type="chain" id="PRO_5038945249" evidence="2">
    <location>
        <begin position="18"/>
        <end position="143"/>
    </location>
</feature>
<keyword evidence="3" id="KW-0449">Lipoprotein</keyword>
<evidence type="ECO:0000313" key="4">
    <source>
        <dbReference type="Proteomes" id="UP000217676"/>
    </source>
</evidence>
<feature type="compositionally biased region" description="Low complexity" evidence="1">
    <location>
        <begin position="20"/>
        <end position="40"/>
    </location>
</feature>
<organism evidence="3 4">
    <name type="scientific">Streptomyces laurentii</name>
    <dbReference type="NCBI Taxonomy" id="39478"/>
    <lineage>
        <taxon>Bacteria</taxon>
        <taxon>Bacillati</taxon>
        <taxon>Actinomycetota</taxon>
        <taxon>Actinomycetes</taxon>
        <taxon>Kitasatosporales</taxon>
        <taxon>Streptomycetaceae</taxon>
        <taxon>Streptomyces</taxon>
    </lineage>
</organism>
<keyword evidence="4" id="KW-1185">Reference proteome</keyword>